<organism evidence="1 2">
    <name type="scientific">Deinococcus peraridilitoris (strain DSM 19664 / LMG 22246 / CIP 109416 / KR-200)</name>
    <dbReference type="NCBI Taxonomy" id="937777"/>
    <lineage>
        <taxon>Bacteria</taxon>
        <taxon>Thermotogati</taxon>
        <taxon>Deinococcota</taxon>
        <taxon>Deinococci</taxon>
        <taxon>Deinococcales</taxon>
        <taxon>Deinococcaceae</taxon>
        <taxon>Deinococcus</taxon>
    </lineage>
</organism>
<accession>L0A820</accession>
<gene>
    <name evidence="1" type="ordered locus">Deipe_3771</name>
</gene>
<keyword evidence="2" id="KW-1185">Reference proteome</keyword>
<proteinExistence type="predicted"/>
<sequence>MPDYTSRIAELETQLERTYELHTKHVRDFTLVARLAPRLTAAMNLASTLEARREFMVSLGIRFFLDQERLVKIEARSVVA</sequence>
<evidence type="ECO:0000313" key="2">
    <source>
        <dbReference type="Proteomes" id="UP000010467"/>
    </source>
</evidence>
<evidence type="ECO:0000313" key="1">
    <source>
        <dbReference type="EMBL" id="AFZ69195.1"/>
    </source>
</evidence>
<name>L0A820_DEIPD</name>
<dbReference type="PATRIC" id="fig|937777.3.peg.3783"/>
<dbReference type="RefSeq" id="WP_015237491.1">
    <property type="nucleotide sequence ID" value="NC_019793.1"/>
</dbReference>
<dbReference type="EMBL" id="CP003382">
    <property type="protein sequence ID" value="AFZ69195.1"/>
    <property type="molecule type" value="Genomic_DNA"/>
</dbReference>
<protein>
    <submittedName>
        <fullName evidence="1">Uncharacterized protein</fullName>
    </submittedName>
</protein>
<dbReference type="KEGG" id="dpd:Deipe_3771"/>
<reference evidence="2" key="1">
    <citation type="submission" date="2012-03" db="EMBL/GenBank/DDBJ databases">
        <title>Complete sequence of chromosome of Deinococcus peraridilitoris DSM 19664.</title>
        <authorList>
            <person name="Lucas S."/>
            <person name="Copeland A."/>
            <person name="Lapidus A."/>
            <person name="Glavina del Rio T."/>
            <person name="Dalin E."/>
            <person name="Tice H."/>
            <person name="Bruce D."/>
            <person name="Goodwin L."/>
            <person name="Pitluck S."/>
            <person name="Peters L."/>
            <person name="Mikhailova N."/>
            <person name="Lu M."/>
            <person name="Kyrpides N."/>
            <person name="Mavromatis K."/>
            <person name="Ivanova N."/>
            <person name="Brettin T."/>
            <person name="Detter J.C."/>
            <person name="Han C."/>
            <person name="Larimer F."/>
            <person name="Land M."/>
            <person name="Hauser L."/>
            <person name="Markowitz V."/>
            <person name="Cheng J.-F."/>
            <person name="Hugenholtz P."/>
            <person name="Woyke T."/>
            <person name="Wu D."/>
            <person name="Pukall R."/>
            <person name="Steenblock K."/>
            <person name="Brambilla E."/>
            <person name="Klenk H.-P."/>
            <person name="Eisen J.A."/>
        </authorList>
    </citation>
    <scope>NUCLEOTIDE SEQUENCE [LARGE SCALE GENOMIC DNA]</scope>
    <source>
        <strain evidence="2">DSM 19664 / LMG 22246 / CIP 109416 / KR-200</strain>
    </source>
</reference>
<dbReference type="AlphaFoldDB" id="L0A820"/>
<dbReference type="Proteomes" id="UP000010467">
    <property type="component" value="Chromosome"/>
</dbReference>
<dbReference type="HOGENOM" id="CLU_2583924_0_0_0"/>